<dbReference type="InterPro" id="IPR005180">
    <property type="entry name" value="DUF302"/>
</dbReference>
<sequence length="224" mass="24437">MGKSESMQSRTGGVGSTATSSSSPRVATQIFELSHLPQLSQHCIDIGFAMTKTVDEFTAKRITYETPVLVSTVVERLDKELSKETGGQAAFRVLATASSKEEIEKEINKITGGKDFALFSVLSHHPWLNGWFGRKDTPQTYLYTLGNPLVAQTMLQYDLYTGLHVPPRLLVLEKADRSGTQIIYILPSSLIAVPVGGEVNEQLKTAAEALDAKLENLVVRVSAV</sequence>
<dbReference type="SUPFAM" id="SSF103247">
    <property type="entry name" value="TT1751-like"/>
    <property type="match status" value="1"/>
</dbReference>
<dbReference type="EMBL" id="BFAD01000017">
    <property type="protein sequence ID" value="GBE89839.1"/>
    <property type="molecule type" value="Genomic_DNA"/>
</dbReference>
<dbReference type="Proteomes" id="UP000287166">
    <property type="component" value="Unassembled WGS sequence"/>
</dbReference>
<feature type="region of interest" description="Disordered" evidence="1">
    <location>
        <begin position="1"/>
        <end position="23"/>
    </location>
</feature>
<dbReference type="InParanoid" id="A0A401H625"/>
<dbReference type="InterPro" id="IPR035923">
    <property type="entry name" value="TT1751-like_sf"/>
</dbReference>
<comment type="caution">
    <text evidence="3">The sequence shown here is derived from an EMBL/GenBank/DDBJ whole genome shotgun (WGS) entry which is preliminary data.</text>
</comment>
<accession>A0A401H625</accession>
<dbReference type="Gene3D" id="3.30.310.70">
    <property type="entry name" value="TT1751-like domain"/>
    <property type="match status" value="1"/>
</dbReference>
<reference evidence="3 4" key="1">
    <citation type="journal article" date="2018" name="Sci. Rep.">
        <title>Genome sequence of the cauliflower mushroom Sparassis crispa (Hanabiratake) and its association with beneficial usage.</title>
        <authorList>
            <person name="Kiyama R."/>
            <person name="Furutani Y."/>
            <person name="Kawaguchi K."/>
            <person name="Nakanishi T."/>
        </authorList>
    </citation>
    <scope>NUCLEOTIDE SEQUENCE [LARGE SCALE GENOMIC DNA]</scope>
</reference>
<dbReference type="AlphaFoldDB" id="A0A401H625"/>
<protein>
    <recommendedName>
        <fullName evidence="2">DUF302 domain-containing protein</fullName>
    </recommendedName>
</protein>
<dbReference type="GeneID" id="38786756"/>
<dbReference type="Pfam" id="PF03625">
    <property type="entry name" value="DUF302"/>
    <property type="match status" value="1"/>
</dbReference>
<dbReference type="RefSeq" id="XP_027620752.1">
    <property type="nucleotide sequence ID" value="XM_027764951.1"/>
</dbReference>
<dbReference type="OrthoDB" id="5190258at2759"/>
<evidence type="ECO:0000259" key="2">
    <source>
        <dbReference type="Pfam" id="PF03625"/>
    </source>
</evidence>
<organism evidence="3 4">
    <name type="scientific">Sparassis crispa</name>
    <dbReference type="NCBI Taxonomy" id="139825"/>
    <lineage>
        <taxon>Eukaryota</taxon>
        <taxon>Fungi</taxon>
        <taxon>Dikarya</taxon>
        <taxon>Basidiomycota</taxon>
        <taxon>Agaricomycotina</taxon>
        <taxon>Agaricomycetes</taxon>
        <taxon>Polyporales</taxon>
        <taxon>Sparassidaceae</taxon>
        <taxon>Sparassis</taxon>
    </lineage>
</organism>
<name>A0A401H625_9APHY</name>
<evidence type="ECO:0000313" key="4">
    <source>
        <dbReference type="Proteomes" id="UP000287166"/>
    </source>
</evidence>
<dbReference type="CDD" id="cd14797">
    <property type="entry name" value="DUF302"/>
    <property type="match status" value="1"/>
</dbReference>
<feature type="domain" description="DUF302" evidence="2">
    <location>
        <begin position="135"/>
        <end position="187"/>
    </location>
</feature>
<evidence type="ECO:0000256" key="1">
    <source>
        <dbReference type="SAM" id="MobiDB-lite"/>
    </source>
</evidence>
<evidence type="ECO:0000313" key="3">
    <source>
        <dbReference type="EMBL" id="GBE89839.1"/>
    </source>
</evidence>
<gene>
    <name evidence="3" type="ORF">SCP_1701640</name>
</gene>
<proteinExistence type="predicted"/>
<keyword evidence="4" id="KW-1185">Reference proteome</keyword>